<evidence type="ECO:0000256" key="1">
    <source>
        <dbReference type="SAM" id="MobiDB-lite"/>
    </source>
</evidence>
<dbReference type="AlphaFoldDB" id="A0A1B6I5H0"/>
<evidence type="ECO:0000313" key="2">
    <source>
        <dbReference type="EMBL" id="JAS82172.1"/>
    </source>
</evidence>
<protein>
    <submittedName>
        <fullName evidence="2">Uncharacterized protein</fullName>
    </submittedName>
</protein>
<name>A0A1B6I5H0_9HEMI</name>
<feature type="region of interest" description="Disordered" evidence="1">
    <location>
        <begin position="33"/>
        <end position="84"/>
    </location>
</feature>
<accession>A0A1B6I5H0</accession>
<reference evidence="2" key="1">
    <citation type="submission" date="2015-11" db="EMBL/GenBank/DDBJ databases">
        <title>De novo transcriptome assembly of four potential Pierce s Disease insect vectors from Arizona vineyards.</title>
        <authorList>
            <person name="Tassone E.E."/>
        </authorList>
    </citation>
    <scope>NUCLEOTIDE SEQUENCE</scope>
</reference>
<feature type="non-terminal residue" evidence="2">
    <location>
        <position position="1"/>
    </location>
</feature>
<proteinExistence type="predicted"/>
<sequence length="313" mass="35462">RLDTIGNGLDHSEQLVIHDFNSYTSPLVECATPSRGTAPLNRHRQTRSDTHVHQSMRGMSANGKSPCKHRPMKEYYGEGEEERNLEDIKMGQMSPRSEDNKPQVVILPCDKPDLDMPFFDIESKEKFLKSQQSPPRCNMEEVKQLVQNYFAYNRIHHNSADPDVHSEPSSFSRQTTGTVDKKWNDNKEFRTGDIVNMYRNPSPPLTPNTVFPPSPSPAVVDTTVQSELVTTDTMAVPSTSSRPSPQVGRQMKKKRAARRMEHFERLLTTVAKNQMKLSNRLKKVAVLGKRVAELSNDMTIVKKSILDLKETGT</sequence>
<organism evidence="2">
    <name type="scientific">Homalodisca liturata</name>
    <dbReference type="NCBI Taxonomy" id="320908"/>
    <lineage>
        <taxon>Eukaryota</taxon>
        <taxon>Metazoa</taxon>
        <taxon>Ecdysozoa</taxon>
        <taxon>Arthropoda</taxon>
        <taxon>Hexapoda</taxon>
        <taxon>Insecta</taxon>
        <taxon>Pterygota</taxon>
        <taxon>Neoptera</taxon>
        <taxon>Paraneoptera</taxon>
        <taxon>Hemiptera</taxon>
        <taxon>Auchenorrhyncha</taxon>
        <taxon>Membracoidea</taxon>
        <taxon>Cicadellidae</taxon>
        <taxon>Cicadellinae</taxon>
        <taxon>Proconiini</taxon>
        <taxon>Homalodisca</taxon>
    </lineage>
</organism>
<dbReference type="EMBL" id="GECU01025534">
    <property type="protein sequence ID" value="JAS82172.1"/>
    <property type="molecule type" value="Transcribed_RNA"/>
</dbReference>
<gene>
    <name evidence="2" type="ORF">g.48945</name>
</gene>